<dbReference type="GeneID" id="18910560"/>
<evidence type="ECO:0000313" key="1">
    <source>
        <dbReference type="EMBL" id="EKM60209.1"/>
    </source>
</evidence>
<dbReference type="KEGG" id="pco:PHACADRAFT_189344"/>
<organism evidence="1 2">
    <name type="scientific">Phanerochaete carnosa (strain HHB-10118-sp)</name>
    <name type="common">White-rot fungus</name>
    <name type="synonym">Peniophora carnosa</name>
    <dbReference type="NCBI Taxonomy" id="650164"/>
    <lineage>
        <taxon>Eukaryota</taxon>
        <taxon>Fungi</taxon>
        <taxon>Dikarya</taxon>
        <taxon>Basidiomycota</taxon>
        <taxon>Agaricomycotina</taxon>
        <taxon>Agaricomycetes</taxon>
        <taxon>Polyporales</taxon>
        <taxon>Phanerochaetaceae</taxon>
        <taxon>Phanerochaete</taxon>
    </lineage>
</organism>
<dbReference type="EMBL" id="JH930468">
    <property type="protein sequence ID" value="EKM60209.1"/>
    <property type="molecule type" value="Genomic_DNA"/>
</dbReference>
<dbReference type="OrthoDB" id="2658589at2759"/>
<name>K5WLZ1_PHACS</name>
<sequence length="380" mass="42621">MRHDFDPQEFVNASRLCLEDLVIIDEPVRVEPILTILRYRCGFKVDAFYVLTAETSKMRIDGSAQWLHRVIGFNPGTDDVPAVSQSTVDDFMGFLARSFPPPSQLCDLMVDGRGNFLQAVNSPMAVSKATLQILHDTSQQDVYIIKPRALDTAGNWPWQLIVESAATAAEILQRPWGTEKTSVVRELAKRGIPFRMALAVSEWNLSLPRMEKSGLHCGLGIRQPGFKTSKEEYATYEDACDDFLLCSPHAIQAALGAGGIVWRLAVQRLQPTLVAGPQSRSGHQAMDLICSVYRVLALHSTASATDYCWWPKQSTWLTSGFNMGYWTSFNEYWFQKRLCDIRFGEATPRSAKQWKDALKLHKSLALNVVQKLESLSADCL</sequence>
<dbReference type="Proteomes" id="UP000008370">
    <property type="component" value="Unassembled WGS sequence"/>
</dbReference>
<dbReference type="HOGENOM" id="CLU_727816_0_0_1"/>
<keyword evidence="2" id="KW-1185">Reference proteome</keyword>
<reference evidence="1 2" key="1">
    <citation type="journal article" date="2012" name="BMC Genomics">
        <title>Comparative genomics of the white-rot fungi, Phanerochaete carnosa and P. chrysosporium, to elucidate the genetic basis of the distinct wood types they colonize.</title>
        <authorList>
            <person name="Suzuki H."/>
            <person name="MacDonald J."/>
            <person name="Syed K."/>
            <person name="Salamov A."/>
            <person name="Hori C."/>
            <person name="Aerts A."/>
            <person name="Henrissat B."/>
            <person name="Wiebenga A."/>
            <person name="vanKuyk P.A."/>
            <person name="Barry K."/>
            <person name="Lindquist E."/>
            <person name="LaButti K."/>
            <person name="Lapidus A."/>
            <person name="Lucas S."/>
            <person name="Coutinho P."/>
            <person name="Gong Y."/>
            <person name="Samejima M."/>
            <person name="Mahadevan R."/>
            <person name="Abou-Zaid M."/>
            <person name="de Vries R.P."/>
            <person name="Igarashi K."/>
            <person name="Yadav J.S."/>
            <person name="Grigoriev I.V."/>
            <person name="Master E.R."/>
        </authorList>
    </citation>
    <scope>NUCLEOTIDE SEQUENCE [LARGE SCALE GENOMIC DNA]</scope>
    <source>
        <strain evidence="1 2">HHB-10118-sp</strain>
    </source>
</reference>
<accession>K5WLZ1</accession>
<protein>
    <submittedName>
        <fullName evidence="1">Uncharacterized protein</fullName>
    </submittedName>
</protein>
<dbReference type="AlphaFoldDB" id="K5WLZ1"/>
<gene>
    <name evidence="1" type="ORF">PHACADRAFT_189344</name>
</gene>
<proteinExistence type="predicted"/>
<dbReference type="InParanoid" id="K5WLZ1"/>
<dbReference type="STRING" id="650164.K5WLZ1"/>
<evidence type="ECO:0000313" key="2">
    <source>
        <dbReference type="Proteomes" id="UP000008370"/>
    </source>
</evidence>
<dbReference type="RefSeq" id="XP_007389685.1">
    <property type="nucleotide sequence ID" value="XM_007389623.1"/>
</dbReference>